<dbReference type="EMBL" id="KZ613754">
    <property type="protein sequence ID" value="PMD64459.1"/>
    <property type="molecule type" value="Genomic_DNA"/>
</dbReference>
<feature type="compositionally biased region" description="Low complexity" evidence="1">
    <location>
        <begin position="480"/>
        <end position="496"/>
    </location>
</feature>
<protein>
    <submittedName>
        <fullName evidence="3">Uncharacterized protein</fullName>
    </submittedName>
</protein>
<feature type="compositionally biased region" description="Low complexity" evidence="1">
    <location>
        <begin position="390"/>
        <end position="400"/>
    </location>
</feature>
<dbReference type="Proteomes" id="UP000235371">
    <property type="component" value="Unassembled WGS sequence"/>
</dbReference>
<feature type="compositionally biased region" description="Low complexity" evidence="1">
    <location>
        <begin position="417"/>
        <end position="429"/>
    </location>
</feature>
<evidence type="ECO:0000256" key="2">
    <source>
        <dbReference type="SAM" id="Phobius"/>
    </source>
</evidence>
<feature type="region of interest" description="Disordered" evidence="1">
    <location>
        <begin position="327"/>
        <end position="374"/>
    </location>
</feature>
<proteinExistence type="predicted"/>
<dbReference type="STRING" id="1095630.A0A2J6TN82"/>
<keyword evidence="2" id="KW-0472">Membrane</keyword>
<feature type="region of interest" description="Disordered" evidence="1">
    <location>
        <begin position="388"/>
        <end position="522"/>
    </location>
</feature>
<feature type="transmembrane region" description="Helical" evidence="2">
    <location>
        <begin position="296"/>
        <end position="318"/>
    </location>
</feature>
<dbReference type="OrthoDB" id="5292518at2759"/>
<dbReference type="GeneID" id="36590660"/>
<reference evidence="3 4" key="1">
    <citation type="submission" date="2016-04" db="EMBL/GenBank/DDBJ databases">
        <title>A degradative enzymes factory behind the ericoid mycorrhizal symbiosis.</title>
        <authorList>
            <consortium name="DOE Joint Genome Institute"/>
            <person name="Martino E."/>
            <person name="Morin E."/>
            <person name="Grelet G."/>
            <person name="Kuo A."/>
            <person name="Kohler A."/>
            <person name="Daghino S."/>
            <person name="Barry K."/>
            <person name="Choi C."/>
            <person name="Cichocki N."/>
            <person name="Clum A."/>
            <person name="Copeland A."/>
            <person name="Hainaut M."/>
            <person name="Haridas S."/>
            <person name="Labutti K."/>
            <person name="Lindquist E."/>
            <person name="Lipzen A."/>
            <person name="Khouja H.-R."/>
            <person name="Murat C."/>
            <person name="Ohm R."/>
            <person name="Olson A."/>
            <person name="Spatafora J."/>
            <person name="Veneault-Fourrey C."/>
            <person name="Henrissat B."/>
            <person name="Grigoriev I."/>
            <person name="Martin F."/>
            <person name="Perotto S."/>
        </authorList>
    </citation>
    <scope>NUCLEOTIDE SEQUENCE [LARGE SCALE GENOMIC DNA]</scope>
    <source>
        <strain evidence="3 4">E</strain>
    </source>
</reference>
<keyword evidence="2" id="KW-0812">Transmembrane</keyword>
<keyword evidence="2" id="KW-1133">Transmembrane helix</keyword>
<evidence type="ECO:0000313" key="4">
    <source>
        <dbReference type="Proteomes" id="UP000235371"/>
    </source>
</evidence>
<keyword evidence="4" id="KW-1185">Reference proteome</keyword>
<evidence type="ECO:0000313" key="3">
    <source>
        <dbReference type="EMBL" id="PMD64459.1"/>
    </source>
</evidence>
<dbReference type="AlphaFoldDB" id="A0A2J6TN82"/>
<gene>
    <name evidence="3" type="ORF">K444DRAFT_625913</name>
</gene>
<dbReference type="InParanoid" id="A0A2J6TN82"/>
<evidence type="ECO:0000256" key="1">
    <source>
        <dbReference type="SAM" id="MobiDB-lite"/>
    </source>
</evidence>
<dbReference type="RefSeq" id="XP_024741363.1">
    <property type="nucleotide sequence ID" value="XM_024882583.1"/>
</dbReference>
<sequence>MWGSGRCWSCTVRLVAEYIRGPWRSIPADAHRCGTSMEQGMENENAGARRVPSARRAEDGQRILGVVATPHSVVIVAYPKITEGPPLVKRKLGSNHWDLIHEGIQGRKRDGTICATDQSLCPQSLGGGCCPTDRVCGLSSCYPSSATTASACGQAGYYGCGVEEGGGCCPTSYICGVGNCTPSPGVSYSQTCGANSYLCAASFGYGCCKSGRSCWYNSCYATSSVTFTVTETVTTTDANANPYTITTTITTATNPELPTDTPPTDGIISQVTPLDSAVPKSAASGGSSSGLTKPEIGGIIGGAIFILLALLVATFLILHRLSKAIEATQKANSGTSSSGHRSRRSGQRPIDVDALSVDPLMMTPSEAGGSIRRPSQFANSTTQIHEMETNSPPVFNSPFSPRTPPYTHYPKGYKPVSTTSESRYSSSTRHGSIELPTPPLQHNPNTGYFDLPPQSARNRGSADSTPSAMTRRPSHSRQWSNSSDQSQVSQASNSSNPTELDAGKDGVKATPRRSSGSSFTKALHELGVGMTRMVSFRRRSDPPVLTGGPVRNEKPDWMTNTAYNGAGQALGHIPEAGESRINLEGEGGISNAQMREATLKDSQSPIVKEGTKVFSQEITGGEVPEFLMGNEPGR</sequence>
<feature type="compositionally biased region" description="Polar residues" evidence="1">
    <location>
        <begin position="455"/>
        <end position="468"/>
    </location>
</feature>
<accession>A0A2J6TN82</accession>
<organism evidence="3 4">
    <name type="scientific">Hyaloscypha bicolor E</name>
    <dbReference type="NCBI Taxonomy" id="1095630"/>
    <lineage>
        <taxon>Eukaryota</taxon>
        <taxon>Fungi</taxon>
        <taxon>Dikarya</taxon>
        <taxon>Ascomycota</taxon>
        <taxon>Pezizomycotina</taxon>
        <taxon>Leotiomycetes</taxon>
        <taxon>Helotiales</taxon>
        <taxon>Hyaloscyphaceae</taxon>
        <taxon>Hyaloscypha</taxon>
        <taxon>Hyaloscypha bicolor</taxon>
    </lineage>
</organism>
<name>A0A2J6TN82_9HELO</name>